<accession>A0ABQ1UBC1</accession>
<feature type="transmembrane region" description="Helical" evidence="7">
    <location>
        <begin position="102"/>
        <end position="120"/>
    </location>
</feature>
<evidence type="ECO:0000256" key="1">
    <source>
        <dbReference type="ARBA" id="ARBA00004651"/>
    </source>
</evidence>
<evidence type="ECO:0000256" key="4">
    <source>
        <dbReference type="ARBA" id="ARBA00022692"/>
    </source>
</evidence>
<sequence>MNQCWNKSKTPGTAYNGLVLKIKKAMFGNKFVIYIDMDINTELFILLKLLVSLILGFFIGLDRERHGHDAGVRTYAAVSIGATLFTSITVHLAADPGAASRVIANIITGVGFLGAGIIYRNNHGESSHGLTTAATIWCTSAVGVAVGLNMYIIAVASAGALYFLLSLHHQKWYIRWKKKIKYDHSSHKEL</sequence>
<keyword evidence="3" id="KW-1003">Cell membrane</keyword>
<dbReference type="PANTHER" id="PTHR33778:SF1">
    <property type="entry name" value="MAGNESIUM TRANSPORTER YHID-RELATED"/>
    <property type="match status" value="1"/>
</dbReference>
<dbReference type="Proteomes" id="UP000655016">
    <property type="component" value="Unassembled WGS sequence"/>
</dbReference>
<comment type="subcellular location">
    <subcellularLocation>
        <location evidence="1">Cell membrane</location>
        <topology evidence="1">Multi-pass membrane protein</topology>
    </subcellularLocation>
</comment>
<gene>
    <name evidence="9" type="ORF">GCM10011518_25110</name>
</gene>
<feature type="transmembrane region" description="Helical" evidence="7">
    <location>
        <begin position="43"/>
        <end position="61"/>
    </location>
</feature>
<dbReference type="Pfam" id="PF02308">
    <property type="entry name" value="MgtC"/>
    <property type="match status" value="1"/>
</dbReference>
<keyword evidence="5 7" id="KW-1133">Transmembrane helix</keyword>
<feature type="transmembrane region" description="Helical" evidence="7">
    <location>
        <begin position="73"/>
        <end position="93"/>
    </location>
</feature>
<evidence type="ECO:0000256" key="7">
    <source>
        <dbReference type="SAM" id="Phobius"/>
    </source>
</evidence>
<keyword evidence="4 7" id="KW-0812">Transmembrane</keyword>
<name>A0ABQ1UBC1_9FLAO</name>
<comment type="caution">
    <text evidence="9">The sequence shown here is derived from an EMBL/GenBank/DDBJ whole genome shotgun (WGS) entry which is preliminary data.</text>
</comment>
<evidence type="ECO:0000256" key="6">
    <source>
        <dbReference type="ARBA" id="ARBA00023136"/>
    </source>
</evidence>
<evidence type="ECO:0000256" key="2">
    <source>
        <dbReference type="ARBA" id="ARBA00009298"/>
    </source>
</evidence>
<feature type="domain" description="MgtC/SapB/SrpB/YhiD N-terminal" evidence="8">
    <location>
        <begin position="49"/>
        <end position="169"/>
    </location>
</feature>
<keyword evidence="6 7" id="KW-0472">Membrane</keyword>
<reference evidence="10" key="1">
    <citation type="journal article" date="2019" name="Int. J. Syst. Evol. Microbiol.">
        <title>The Global Catalogue of Microorganisms (GCM) 10K type strain sequencing project: providing services to taxonomists for standard genome sequencing and annotation.</title>
        <authorList>
            <consortium name="The Broad Institute Genomics Platform"/>
            <consortium name="The Broad Institute Genome Sequencing Center for Infectious Disease"/>
            <person name="Wu L."/>
            <person name="Ma J."/>
        </authorList>
    </citation>
    <scope>NUCLEOTIDE SEQUENCE [LARGE SCALE GENOMIC DNA]</scope>
    <source>
        <strain evidence="10">CGMCC 1.16060</strain>
    </source>
</reference>
<dbReference type="EMBL" id="BMKP01000005">
    <property type="protein sequence ID" value="GGF14708.1"/>
    <property type="molecule type" value="Genomic_DNA"/>
</dbReference>
<evidence type="ECO:0000256" key="3">
    <source>
        <dbReference type="ARBA" id="ARBA00022475"/>
    </source>
</evidence>
<dbReference type="RefSeq" id="WP_229684342.1">
    <property type="nucleotide sequence ID" value="NZ_BMKP01000005.1"/>
</dbReference>
<evidence type="ECO:0000313" key="9">
    <source>
        <dbReference type="EMBL" id="GGF14708.1"/>
    </source>
</evidence>
<dbReference type="InterPro" id="IPR003416">
    <property type="entry name" value="MgtC/SapB/SrpB/YhiD_fam"/>
</dbReference>
<keyword evidence="10" id="KW-1185">Reference proteome</keyword>
<evidence type="ECO:0000256" key="5">
    <source>
        <dbReference type="ARBA" id="ARBA00022989"/>
    </source>
</evidence>
<protein>
    <recommendedName>
        <fullName evidence="8">MgtC/SapB/SrpB/YhiD N-terminal domain-containing protein</fullName>
    </recommendedName>
</protein>
<evidence type="ECO:0000259" key="8">
    <source>
        <dbReference type="Pfam" id="PF02308"/>
    </source>
</evidence>
<proteinExistence type="inferred from homology"/>
<dbReference type="PANTHER" id="PTHR33778">
    <property type="entry name" value="PROTEIN MGTC"/>
    <property type="match status" value="1"/>
</dbReference>
<dbReference type="InterPro" id="IPR049177">
    <property type="entry name" value="MgtC_SapB_SrpB_YhiD_N"/>
</dbReference>
<dbReference type="PRINTS" id="PR01837">
    <property type="entry name" value="MGTCSAPBPROT"/>
</dbReference>
<comment type="similarity">
    <text evidence="2">Belongs to the MgtC/SapB family.</text>
</comment>
<evidence type="ECO:0000313" key="10">
    <source>
        <dbReference type="Proteomes" id="UP000655016"/>
    </source>
</evidence>
<organism evidence="9 10">
    <name type="scientific">Flavobacterium limi</name>
    <dbReference type="NCBI Taxonomy" id="2045105"/>
    <lineage>
        <taxon>Bacteria</taxon>
        <taxon>Pseudomonadati</taxon>
        <taxon>Bacteroidota</taxon>
        <taxon>Flavobacteriia</taxon>
        <taxon>Flavobacteriales</taxon>
        <taxon>Flavobacteriaceae</taxon>
        <taxon>Flavobacterium</taxon>
    </lineage>
</organism>
<feature type="transmembrane region" description="Helical" evidence="7">
    <location>
        <begin position="140"/>
        <end position="165"/>
    </location>
</feature>